<sequence>MACYNHTYHLPLESIHRMLSEIYLRIPTVFFPRSVGFSRDISARKPPQVILGNAAIPDREIAEISKIFLDISRQQIKRGISAIV</sequence>
<dbReference type="OrthoDB" id="3943630at2759"/>
<comment type="caution">
    <text evidence="1">The sequence shown here is derived from an EMBL/GenBank/DDBJ whole genome shotgun (WGS) entry which is preliminary data.</text>
</comment>
<reference evidence="1" key="1">
    <citation type="journal article" date="2020" name="Stud. Mycol.">
        <title>101 Dothideomycetes genomes: a test case for predicting lifestyles and emergence of pathogens.</title>
        <authorList>
            <person name="Haridas S."/>
            <person name="Albert R."/>
            <person name="Binder M."/>
            <person name="Bloem J."/>
            <person name="Labutti K."/>
            <person name="Salamov A."/>
            <person name="Andreopoulos B."/>
            <person name="Baker S."/>
            <person name="Barry K."/>
            <person name="Bills G."/>
            <person name="Bluhm B."/>
            <person name="Cannon C."/>
            <person name="Castanera R."/>
            <person name="Culley D."/>
            <person name="Daum C."/>
            <person name="Ezra D."/>
            <person name="Gonzalez J."/>
            <person name="Henrissat B."/>
            <person name="Kuo A."/>
            <person name="Liang C."/>
            <person name="Lipzen A."/>
            <person name="Lutzoni F."/>
            <person name="Magnuson J."/>
            <person name="Mondo S."/>
            <person name="Nolan M."/>
            <person name="Ohm R."/>
            <person name="Pangilinan J."/>
            <person name="Park H.-J."/>
            <person name="Ramirez L."/>
            <person name="Alfaro M."/>
            <person name="Sun H."/>
            <person name="Tritt A."/>
            <person name="Yoshinaga Y."/>
            <person name="Zwiers L.-H."/>
            <person name="Turgeon B."/>
            <person name="Goodwin S."/>
            <person name="Spatafora J."/>
            <person name="Crous P."/>
            <person name="Grigoriev I."/>
        </authorList>
    </citation>
    <scope>NUCLEOTIDE SEQUENCE</scope>
    <source>
        <strain evidence="1">ATCC 74209</strain>
    </source>
</reference>
<proteinExistence type="predicted"/>
<accession>A0A9P4JNR6</accession>
<gene>
    <name evidence="1" type="ORF">GQ43DRAFT_442129</name>
</gene>
<evidence type="ECO:0000313" key="2">
    <source>
        <dbReference type="Proteomes" id="UP000799536"/>
    </source>
</evidence>
<organism evidence="1 2">
    <name type="scientific">Delitschia confertaspora ATCC 74209</name>
    <dbReference type="NCBI Taxonomy" id="1513339"/>
    <lineage>
        <taxon>Eukaryota</taxon>
        <taxon>Fungi</taxon>
        <taxon>Dikarya</taxon>
        <taxon>Ascomycota</taxon>
        <taxon>Pezizomycotina</taxon>
        <taxon>Dothideomycetes</taxon>
        <taxon>Pleosporomycetidae</taxon>
        <taxon>Pleosporales</taxon>
        <taxon>Delitschiaceae</taxon>
        <taxon>Delitschia</taxon>
    </lineage>
</organism>
<evidence type="ECO:0000313" key="1">
    <source>
        <dbReference type="EMBL" id="KAF2199843.1"/>
    </source>
</evidence>
<dbReference type="AlphaFoldDB" id="A0A9P4JNR6"/>
<dbReference type="EMBL" id="ML994053">
    <property type="protein sequence ID" value="KAF2199843.1"/>
    <property type="molecule type" value="Genomic_DNA"/>
</dbReference>
<name>A0A9P4JNR6_9PLEO</name>
<protein>
    <submittedName>
        <fullName evidence="1">Uncharacterized protein</fullName>
    </submittedName>
</protein>
<dbReference type="Proteomes" id="UP000799536">
    <property type="component" value="Unassembled WGS sequence"/>
</dbReference>
<keyword evidence="2" id="KW-1185">Reference proteome</keyword>